<feature type="signal peptide" evidence="1">
    <location>
        <begin position="1"/>
        <end position="34"/>
    </location>
</feature>
<organism evidence="2 3">
    <name type="scientific">Xylophilus rhododendri</name>
    <dbReference type="NCBI Taxonomy" id="2697032"/>
    <lineage>
        <taxon>Bacteria</taxon>
        <taxon>Pseudomonadati</taxon>
        <taxon>Pseudomonadota</taxon>
        <taxon>Betaproteobacteria</taxon>
        <taxon>Burkholderiales</taxon>
        <taxon>Xylophilus</taxon>
    </lineage>
</organism>
<dbReference type="RefSeq" id="WP_160552237.1">
    <property type="nucleotide sequence ID" value="NZ_CP047650.1"/>
</dbReference>
<evidence type="ECO:0000313" key="2">
    <source>
        <dbReference type="EMBL" id="QHI98720.1"/>
    </source>
</evidence>
<evidence type="ECO:0000313" key="3">
    <source>
        <dbReference type="Proteomes" id="UP000464787"/>
    </source>
</evidence>
<gene>
    <name evidence="2" type="ORF">GT347_12395</name>
</gene>
<accession>A0A857J449</accession>
<dbReference type="AlphaFoldDB" id="A0A857J449"/>
<sequence>MTFLLMPSRLSRRAARRTAALALLPLAAALGGCATGPFANHFSGTAYRCDNGVAVRVKETEGRATLQTGRGTEVLLRDAGGVGPQQAVYSNPQVRLQTGMDPEARGAFLEGMVAGGKARCLRERSFTEWFQ</sequence>
<dbReference type="Proteomes" id="UP000464787">
    <property type="component" value="Chromosome"/>
</dbReference>
<name>A0A857J449_9BURK</name>
<feature type="chain" id="PRO_5032341949" description="Lipoprotein" evidence="1">
    <location>
        <begin position="35"/>
        <end position="131"/>
    </location>
</feature>
<protein>
    <recommendedName>
        <fullName evidence="4">Lipoprotein</fullName>
    </recommendedName>
</protein>
<dbReference type="KEGG" id="xyk:GT347_12395"/>
<evidence type="ECO:0008006" key="4">
    <source>
        <dbReference type="Google" id="ProtNLM"/>
    </source>
</evidence>
<dbReference type="EMBL" id="CP047650">
    <property type="protein sequence ID" value="QHI98720.1"/>
    <property type="molecule type" value="Genomic_DNA"/>
</dbReference>
<proteinExistence type="predicted"/>
<keyword evidence="3" id="KW-1185">Reference proteome</keyword>
<reference evidence="2 3" key="1">
    <citation type="submission" date="2020-01" db="EMBL/GenBank/DDBJ databases">
        <title>Genome sequencing of strain KACC 21265.</title>
        <authorList>
            <person name="Heo J."/>
            <person name="Kim S.-J."/>
            <person name="Kim J.-S."/>
            <person name="Hong S.-B."/>
            <person name="Kwon S.-W."/>
        </authorList>
    </citation>
    <scope>NUCLEOTIDE SEQUENCE [LARGE SCALE GENOMIC DNA]</scope>
    <source>
        <strain evidence="2 3">KACC 21265</strain>
    </source>
</reference>
<evidence type="ECO:0000256" key="1">
    <source>
        <dbReference type="SAM" id="SignalP"/>
    </source>
</evidence>
<keyword evidence="1" id="KW-0732">Signal</keyword>